<dbReference type="PROSITE" id="PS50088">
    <property type="entry name" value="ANK_REPEAT"/>
    <property type="match status" value="2"/>
</dbReference>
<dbReference type="InterPro" id="IPR036770">
    <property type="entry name" value="Ankyrin_rpt-contain_sf"/>
</dbReference>
<proteinExistence type="predicted"/>
<dbReference type="InterPro" id="IPR002110">
    <property type="entry name" value="Ankyrin_rpt"/>
</dbReference>
<dbReference type="PANTHER" id="PTHR24166:SF48">
    <property type="entry name" value="PROTEIN VAPYRIN"/>
    <property type="match status" value="1"/>
</dbReference>
<dbReference type="PANTHER" id="PTHR24166">
    <property type="entry name" value="ROLLING PEBBLES, ISOFORM B"/>
    <property type="match status" value="1"/>
</dbReference>
<dbReference type="SMART" id="SM00248">
    <property type="entry name" value="ANK"/>
    <property type="match status" value="2"/>
</dbReference>
<comment type="caution">
    <text evidence="4">The sequence shown here is derived from an EMBL/GenBank/DDBJ whole genome shotgun (WGS) entry which is preliminary data.</text>
</comment>
<evidence type="ECO:0000313" key="4">
    <source>
        <dbReference type="EMBL" id="KAH7233148.1"/>
    </source>
</evidence>
<accession>A0A8K0W727</accession>
<dbReference type="OrthoDB" id="4062651at2759"/>
<sequence>MYPFLRDTVDTNGETSLHQAARMKSTRYVERLLECGADRYVRNQTSETPFFTALISGPNLEVATLLAQDAYMDIILGRCPVTGLTVFSRLLDLMVQWKRNIDIRTLQYLVDNYGPPYLLSAKTPYTDTEQLDKEVAIFRYIANLLQDDINSLDPFGLAPLHYAALFANPNAVNILLERKATANILTIESTVQDDARHKVGHTPLAWGILRKNNGPPAHLKEGTVDVKLWQKRMDQVLERLAQESKDVGPGADLATQMRALRITHEESTANIAVVNYPAPPDIADKSGHAEWPKRLPQETGPPQESVEVIMKNGLSDYTTAKSFKLMQTLLGAIDSGVLSGNMVPRLEKAPQEYLDRLQREWSECQSENKDERLQ</sequence>
<dbReference type="PROSITE" id="PS50297">
    <property type="entry name" value="ANK_REP_REGION"/>
    <property type="match status" value="2"/>
</dbReference>
<evidence type="ECO:0000256" key="1">
    <source>
        <dbReference type="ARBA" id="ARBA00022737"/>
    </source>
</evidence>
<evidence type="ECO:0000256" key="2">
    <source>
        <dbReference type="ARBA" id="ARBA00023043"/>
    </source>
</evidence>
<gene>
    <name evidence="4" type="ORF">BKA59DRAFT_460603</name>
</gene>
<dbReference type="InterPro" id="IPR050889">
    <property type="entry name" value="Dendritic_Spine_Reg/Scaffold"/>
</dbReference>
<dbReference type="AlphaFoldDB" id="A0A8K0W727"/>
<reference evidence="4" key="1">
    <citation type="journal article" date="2021" name="Nat. Commun.">
        <title>Genetic determinants of endophytism in the Arabidopsis root mycobiome.</title>
        <authorList>
            <person name="Mesny F."/>
            <person name="Miyauchi S."/>
            <person name="Thiergart T."/>
            <person name="Pickel B."/>
            <person name="Atanasova L."/>
            <person name="Karlsson M."/>
            <person name="Huettel B."/>
            <person name="Barry K.W."/>
            <person name="Haridas S."/>
            <person name="Chen C."/>
            <person name="Bauer D."/>
            <person name="Andreopoulos W."/>
            <person name="Pangilinan J."/>
            <person name="LaButti K."/>
            <person name="Riley R."/>
            <person name="Lipzen A."/>
            <person name="Clum A."/>
            <person name="Drula E."/>
            <person name="Henrissat B."/>
            <person name="Kohler A."/>
            <person name="Grigoriev I.V."/>
            <person name="Martin F.M."/>
            <person name="Hacquard S."/>
        </authorList>
    </citation>
    <scope>NUCLEOTIDE SEQUENCE</scope>
    <source>
        <strain evidence="4">MPI-SDFR-AT-0068</strain>
    </source>
</reference>
<dbReference type="EMBL" id="JAGPXF010000008">
    <property type="protein sequence ID" value="KAH7233148.1"/>
    <property type="molecule type" value="Genomic_DNA"/>
</dbReference>
<keyword evidence="2 3" id="KW-0040">ANK repeat</keyword>
<dbReference type="Proteomes" id="UP000813427">
    <property type="component" value="Unassembled WGS sequence"/>
</dbReference>
<name>A0A8K0W727_9HYPO</name>
<keyword evidence="5" id="KW-1185">Reference proteome</keyword>
<protein>
    <submittedName>
        <fullName evidence="4">Ankyrin repeat-containing domain protein</fullName>
    </submittedName>
</protein>
<feature type="repeat" description="ANK" evidence="3">
    <location>
        <begin position="12"/>
        <end position="44"/>
    </location>
</feature>
<keyword evidence="1" id="KW-0677">Repeat</keyword>
<dbReference type="SUPFAM" id="SSF48403">
    <property type="entry name" value="Ankyrin repeat"/>
    <property type="match status" value="1"/>
</dbReference>
<organism evidence="4 5">
    <name type="scientific">Fusarium tricinctum</name>
    <dbReference type="NCBI Taxonomy" id="61284"/>
    <lineage>
        <taxon>Eukaryota</taxon>
        <taxon>Fungi</taxon>
        <taxon>Dikarya</taxon>
        <taxon>Ascomycota</taxon>
        <taxon>Pezizomycotina</taxon>
        <taxon>Sordariomycetes</taxon>
        <taxon>Hypocreomycetidae</taxon>
        <taxon>Hypocreales</taxon>
        <taxon>Nectriaceae</taxon>
        <taxon>Fusarium</taxon>
        <taxon>Fusarium tricinctum species complex</taxon>
    </lineage>
</organism>
<evidence type="ECO:0000313" key="5">
    <source>
        <dbReference type="Proteomes" id="UP000813427"/>
    </source>
</evidence>
<evidence type="ECO:0000256" key="3">
    <source>
        <dbReference type="PROSITE-ProRule" id="PRU00023"/>
    </source>
</evidence>
<dbReference type="Gene3D" id="1.25.40.20">
    <property type="entry name" value="Ankyrin repeat-containing domain"/>
    <property type="match status" value="2"/>
</dbReference>
<dbReference type="Pfam" id="PF00023">
    <property type="entry name" value="Ank"/>
    <property type="match status" value="2"/>
</dbReference>
<feature type="repeat" description="ANK" evidence="3">
    <location>
        <begin position="155"/>
        <end position="187"/>
    </location>
</feature>